<name>A0A0Q9WR10_DROWI</name>
<feature type="compositionally biased region" description="Basic and acidic residues" evidence="1">
    <location>
        <begin position="102"/>
        <end position="113"/>
    </location>
</feature>
<dbReference type="KEGG" id="dwi:26529839"/>
<dbReference type="InParanoid" id="A0A0Q9WR10"/>
<dbReference type="EMBL" id="CH963857">
    <property type="protein sequence ID" value="KRF98409.1"/>
    <property type="molecule type" value="Genomic_DNA"/>
</dbReference>
<evidence type="ECO:0000256" key="1">
    <source>
        <dbReference type="SAM" id="MobiDB-lite"/>
    </source>
</evidence>
<dbReference type="Proteomes" id="UP000007798">
    <property type="component" value="Unassembled WGS sequence"/>
</dbReference>
<dbReference type="STRING" id="7260.A0A0Q9WR10"/>
<dbReference type="OrthoDB" id="7852397at2759"/>
<reference evidence="2 3" key="1">
    <citation type="journal article" date="2007" name="Nature">
        <title>Evolution of genes and genomes on the Drosophila phylogeny.</title>
        <authorList>
            <consortium name="Drosophila 12 Genomes Consortium"/>
            <person name="Clark A.G."/>
            <person name="Eisen M.B."/>
            <person name="Smith D.R."/>
            <person name="Bergman C.M."/>
            <person name="Oliver B."/>
            <person name="Markow T.A."/>
            <person name="Kaufman T.C."/>
            <person name="Kellis M."/>
            <person name="Gelbart W."/>
            <person name="Iyer V.N."/>
            <person name="Pollard D.A."/>
            <person name="Sackton T.B."/>
            <person name="Larracuente A.M."/>
            <person name="Singh N.D."/>
            <person name="Abad J.P."/>
            <person name="Abt D.N."/>
            <person name="Adryan B."/>
            <person name="Aguade M."/>
            <person name="Akashi H."/>
            <person name="Anderson W.W."/>
            <person name="Aquadro C.F."/>
            <person name="Ardell D.H."/>
            <person name="Arguello R."/>
            <person name="Artieri C.G."/>
            <person name="Barbash D.A."/>
            <person name="Barker D."/>
            <person name="Barsanti P."/>
            <person name="Batterham P."/>
            <person name="Batzoglou S."/>
            <person name="Begun D."/>
            <person name="Bhutkar A."/>
            <person name="Blanco E."/>
            <person name="Bosak S.A."/>
            <person name="Bradley R.K."/>
            <person name="Brand A.D."/>
            <person name="Brent M.R."/>
            <person name="Brooks A.N."/>
            <person name="Brown R.H."/>
            <person name="Butlin R.K."/>
            <person name="Caggese C."/>
            <person name="Calvi B.R."/>
            <person name="Bernardo de Carvalho A."/>
            <person name="Caspi A."/>
            <person name="Castrezana S."/>
            <person name="Celniker S.E."/>
            <person name="Chang J.L."/>
            <person name="Chapple C."/>
            <person name="Chatterji S."/>
            <person name="Chinwalla A."/>
            <person name="Civetta A."/>
            <person name="Clifton S.W."/>
            <person name="Comeron J.M."/>
            <person name="Costello J.C."/>
            <person name="Coyne J.A."/>
            <person name="Daub J."/>
            <person name="David R.G."/>
            <person name="Delcher A.L."/>
            <person name="Delehaunty K."/>
            <person name="Do C.B."/>
            <person name="Ebling H."/>
            <person name="Edwards K."/>
            <person name="Eickbush T."/>
            <person name="Evans J.D."/>
            <person name="Filipski A."/>
            <person name="Findeiss S."/>
            <person name="Freyhult E."/>
            <person name="Fulton L."/>
            <person name="Fulton R."/>
            <person name="Garcia A.C."/>
            <person name="Gardiner A."/>
            <person name="Garfield D.A."/>
            <person name="Garvin B.E."/>
            <person name="Gibson G."/>
            <person name="Gilbert D."/>
            <person name="Gnerre S."/>
            <person name="Godfrey J."/>
            <person name="Good R."/>
            <person name="Gotea V."/>
            <person name="Gravely B."/>
            <person name="Greenberg A.J."/>
            <person name="Griffiths-Jones S."/>
            <person name="Gross S."/>
            <person name="Guigo R."/>
            <person name="Gustafson E.A."/>
            <person name="Haerty W."/>
            <person name="Hahn M.W."/>
            <person name="Halligan D.L."/>
            <person name="Halpern A.L."/>
            <person name="Halter G.M."/>
            <person name="Han M.V."/>
            <person name="Heger A."/>
            <person name="Hillier L."/>
            <person name="Hinrichs A.S."/>
            <person name="Holmes I."/>
            <person name="Hoskins R.A."/>
            <person name="Hubisz M.J."/>
            <person name="Hultmark D."/>
            <person name="Huntley M.A."/>
            <person name="Jaffe D.B."/>
            <person name="Jagadeeshan S."/>
            <person name="Jeck W.R."/>
            <person name="Johnson J."/>
            <person name="Jones C.D."/>
            <person name="Jordan W.C."/>
            <person name="Karpen G.H."/>
            <person name="Kataoka E."/>
            <person name="Keightley P.D."/>
            <person name="Kheradpour P."/>
            <person name="Kirkness E.F."/>
            <person name="Koerich L.B."/>
            <person name="Kristiansen K."/>
            <person name="Kudrna D."/>
            <person name="Kulathinal R.J."/>
            <person name="Kumar S."/>
            <person name="Kwok R."/>
            <person name="Lander E."/>
            <person name="Langley C.H."/>
            <person name="Lapoint R."/>
            <person name="Lazzaro B.P."/>
            <person name="Lee S.J."/>
            <person name="Levesque L."/>
            <person name="Li R."/>
            <person name="Lin C.F."/>
            <person name="Lin M.F."/>
            <person name="Lindblad-Toh K."/>
            <person name="Llopart A."/>
            <person name="Long M."/>
            <person name="Low L."/>
            <person name="Lozovsky E."/>
            <person name="Lu J."/>
            <person name="Luo M."/>
            <person name="Machado C.A."/>
            <person name="Makalowski W."/>
            <person name="Marzo M."/>
            <person name="Matsuda M."/>
            <person name="Matzkin L."/>
            <person name="McAllister B."/>
            <person name="McBride C.S."/>
            <person name="McKernan B."/>
            <person name="McKernan K."/>
            <person name="Mendez-Lago M."/>
            <person name="Minx P."/>
            <person name="Mollenhauer M.U."/>
            <person name="Montooth K."/>
            <person name="Mount S.M."/>
            <person name="Mu X."/>
            <person name="Myers E."/>
            <person name="Negre B."/>
            <person name="Newfeld S."/>
            <person name="Nielsen R."/>
            <person name="Noor M.A."/>
            <person name="O'Grady P."/>
            <person name="Pachter L."/>
            <person name="Papaceit M."/>
            <person name="Parisi M.J."/>
            <person name="Parisi M."/>
            <person name="Parts L."/>
            <person name="Pedersen J.S."/>
            <person name="Pesole G."/>
            <person name="Phillippy A.M."/>
            <person name="Ponting C.P."/>
            <person name="Pop M."/>
            <person name="Porcelli D."/>
            <person name="Powell J.R."/>
            <person name="Prohaska S."/>
            <person name="Pruitt K."/>
            <person name="Puig M."/>
            <person name="Quesneville H."/>
            <person name="Ram K.R."/>
            <person name="Rand D."/>
            <person name="Rasmussen M.D."/>
            <person name="Reed L.K."/>
            <person name="Reenan R."/>
            <person name="Reily A."/>
            <person name="Remington K.A."/>
            <person name="Rieger T.T."/>
            <person name="Ritchie M.G."/>
            <person name="Robin C."/>
            <person name="Rogers Y.H."/>
            <person name="Rohde C."/>
            <person name="Rozas J."/>
            <person name="Rubenfield M.J."/>
            <person name="Ruiz A."/>
            <person name="Russo S."/>
            <person name="Salzberg S.L."/>
            <person name="Sanchez-Gracia A."/>
            <person name="Saranga D.J."/>
            <person name="Sato H."/>
            <person name="Schaeffer S.W."/>
            <person name="Schatz M.C."/>
            <person name="Schlenke T."/>
            <person name="Schwartz R."/>
            <person name="Segarra C."/>
            <person name="Singh R.S."/>
            <person name="Sirot L."/>
            <person name="Sirota M."/>
            <person name="Sisneros N.B."/>
            <person name="Smith C.D."/>
            <person name="Smith T.F."/>
            <person name="Spieth J."/>
            <person name="Stage D.E."/>
            <person name="Stark A."/>
            <person name="Stephan W."/>
            <person name="Strausberg R.L."/>
            <person name="Strempel S."/>
            <person name="Sturgill D."/>
            <person name="Sutton G."/>
            <person name="Sutton G.G."/>
            <person name="Tao W."/>
            <person name="Teichmann S."/>
            <person name="Tobari Y.N."/>
            <person name="Tomimura Y."/>
            <person name="Tsolas J.M."/>
            <person name="Valente V.L."/>
            <person name="Venter E."/>
            <person name="Venter J.C."/>
            <person name="Vicario S."/>
            <person name="Vieira F.G."/>
            <person name="Vilella A.J."/>
            <person name="Villasante A."/>
            <person name="Walenz B."/>
            <person name="Wang J."/>
            <person name="Wasserman M."/>
            <person name="Watts T."/>
            <person name="Wilson D."/>
            <person name="Wilson R.K."/>
            <person name="Wing R.A."/>
            <person name="Wolfner M.F."/>
            <person name="Wong A."/>
            <person name="Wong G.K."/>
            <person name="Wu C.I."/>
            <person name="Wu G."/>
            <person name="Yamamoto D."/>
            <person name="Yang H.P."/>
            <person name="Yang S.P."/>
            <person name="Yorke J.A."/>
            <person name="Yoshida K."/>
            <person name="Zdobnov E."/>
            <person name="Zhang P."/>
            <person name="Zhang Y."/>
            <person name="Zimin A.V."/>
            <person name="Baldwin J."/>
            <person name="Abdouelleil A."/>
            <person name="Abdulkadir J."/>
            <person name="Abebe A."/>
            <person name="Abera B."/>
            <person name="Abreu J."/>
            <person name="Acer S.C."/>
            <person name="Aftuck L."/>
            <person name="Alexander A."/>
            <person name="An P."/>
            <person name="Anderson E."/>
            <person name="Anderson S."/>
            <person name="Arachi H."/>
            <person name="Azer M."/>
            <person name="Bachantsang P."/>
            <person name="Barry A."/>
            <person name="Bayul T."/>
            <person name="Berlin A."/>
            <person name="Bessette D."/>
            <person name="Bloom T."/>
            <person name="Blye J."/>
            <person name="Boguslavskiy L."/>
            <person name="Bonnet C."/>
            <person name="Boukhgalter B."/>
            <person name="Bourzgui I."/>
            <person name="Brown A."/>
            <person name="Cahill P."/>
            <person name="Channer S."/>
            <person name="Cheshatsang Y."/>
            <person name="Chuda L."/>
            <person name="Citroen M."/>
            <person name="Collymore A."/>
            <person name="Cooke P."/>
            <person name="Costello M."/>
            <person name="D'Aco K."/>
            <person name="Daza R."/>
            <person name="De Haan G."/>
            <person name="DeGray S."/>
            <person name="DeMaso C."/>
            <person name="Dhargay N."/>
            <person name="Dooley K."/>
            <person name="Dooley E."/>
            <person name="Doricent M."/>
            <person name="Dorje P."/>
            <person name="Dorjee K."/>
            <person name="Dupes A."/>
            <person name="Elong R."/>
            <person name="Falk J."/>
            <person name="Farina A."/>
            <person name="Faro S."/>
            <person name="Ferguson D."/>
            <person name="Fisher S."/>
            <person name="Foley C.D."/>
            <person name="Franke A."/>
            <person name="Friedrich D."/>
            <person name="Gadbois L."/>
            <person name="Gearin G."/>
            <person name="Gearin C.R."/>
            <person name="Giannoukos G."/>
            <person name="Goode T."/>
            <person name="Graham J."/>
            <person name="Grandbois E."/>
            <person name="Grewal S."/>
            <person name="Gyaltsen K."/>
            <person name="Hafez N."/>
            <person name="Hagos B."/>
            <person name="Hall J."/>
            <person name="Henson C."/>
            <person name="Hollinger A."/>
            <person name="Honan T."/>
            <person name="Huard M.D."/>
            <person name="Hughes L."/>
            <person name="Hurhula B."/>
            <person name="Husby M.E."/>
            <person name="Kamat A."/>
            <person name="Kanga B."/>
            <person name="Kashin S."/>
            <person name="Khazanovich D."/>
            <person name="Kisner P."/>
            <person name="Lance K."/>
            <person name="Lara M."/>
            <person name="Lee W."/>
            <person name="Lennon N."/>
            <person name="Letendre F."/>
            <person name="LeVine R."/>
            <person name="Lipovsky A."/>
            <person name="Liu X."/>
            <person name="Liu J."/>
            <person name="Liu S."/>
            <person name="Lokyitsang T."/>
            <person name="Lokyitsang Y."/>
            <person name="Lubonja R."/>
            <person name="Lui A."/>
            <person name="MacDonald P."/>
            <person name="Magnisalis V."/>
            <person name="Maru K."/>
            <person name="Matthews C."/>
            <person name="McCusker W."/>
            <person name="McDonough S."/>
            <person name="Mehta T."/>
            <person name="Meldrim J."/>
            <person name="Meneus L."/>
            <person name="Mihai O."/>
            <person name="Mihalev A."/>
            <person name="Mihova T."/>
            <person name="Mittelman R."/>
            <person name="Mlenga V."/>
            <person name="Montmayeur A."/>
            <person name="Mulrain L."/>
            <person name="Navidi A."/>
            <person name="Naylor J."/>
            <person name="Negash T."/>
            <person name="Nguyen T."/>
            <person name="Nguyen N."/>
            <person name="Nicol R."/>
            <person name="Norbu C."/>
            <person name="Norbu N."/>
            <person name="Novod N."/>
            <person name="O'Neill B."/>
            <person name="Osman S."/>
            <person name="Markiewicz E."/>
            <person name="Oyono O.L."/>
            <person name="Patti C."/>
            <person name="Phunkhang P."/>
            <person name="Pierre F."/>
            <person name="Priest M."/>
            <person name="Raghuraman S."/>
            <person name="Rege F."/>
            <person name="Reyes R."/>
            <person name="Rise C."/>
            <person name="Rogov P."/>
            <person name="Ross K."/>
            <person name="Ryan E."/>
            <person name="Settipalli S."/>
            <person name="Shea T."/>
            <person name="Sherpa N."/>
            <person name="Shi L."/>
            <person name="Shih D."/>
            <person name="Sparrow T."/>
            <person name="Spaulding J."/>
            <person name="Stalker J."/>
            <person name="Stange-Thomann N."/>
            <person name="Stavropoulos S."/>
            <person name="Stone C."/>
            <person name="Strader C."/>
            <person name="Tesfaye S."/>
            <person name="Thomson T."/>
            <person name="Thoulutsang Y."/>
            <person name="Thoulutsang D."/>
            <person name="Topham K."/>
            <person name="Topping I."/>
            <person name="Tsamla T."/>
            <person name="Vassiliev H."/>
            <person name="Vo A."/>
            <person name="Wangchuk T."/>
            <person name="Wangdi T."/>
            <person name="Weiand M."/>
            <person name="Wilkinson J."/>
            <person name="Wilson A."/>
            <person name="Yadav S."/>
            <person name="Young G."/>
            <person name="Yu Q."/>
            <person name="Zembek L."/>
            <person name="Zhong D."/>
            <person name="Zimmer A."/>
            <person name="Zwirko Z."/>
            <person name="Jaffe D.B."/>
            <person name="Alvarez P."/>
            <person name="Brockman W."/>
            <person name="Butler J."/>
            <person name="Chin C."/>
            <person name="Gnerre S."/>
            <person name="Grabherr M."/>
            <person name="Kleber M."/>
            <person name="Mauceli E."/>
            <person name="MacCallum I."/>
        </authorList>
    </citation>
    <scope>NUCLEOTIDE SEQUENCE [LARGE SCALE GENOMIC DNA]</scope>
    <source>
        <strain evidence="3">Tucson 14030-0811.24</strain>
    </source>
</reference>
<evidence type="ECO:0000313" key="3">
    <source>
        <dbReference type="Proteomes" id="UP000007798"/>
    </source>
</evidence>
<gene>
    <name evidence="2" type="primary">Dwil\GK27837</name>
    <name evidence="2" type="ORF">Dwil_GK27837</name>
</gene>
<organism evidence="2 3">
    <name type="scientific">Drosophila willistoni</name>
    <name type="common">Fruit fly</name>
    <dbReference type="NCBI Taxonomy" id="7260"/>
    <lineage>
        <taxon>Eukaryota</taxon>
        <taxon>Metazoa</taxon>
        <taxon>Ecdysozoa</taxon>
        <taxon>Arthropoda</taxon>
        <taxon>Hexapoda</taxon>
        <taxon>Insecta</taxon>
        <taxon>Pterygota</taxon>
        <taxon>Neoptera</taxon>
        <taxon>Endopterygota</taxon>
        <taxon>Diptera</taxon>
        <taxon>Brachycera</taxon>
        <taxon>Muscomorpha</taxon>
        <taxon>Ephydroidea</taxon>
        <taxon>Drosophilidae</taxon>
        <taxon>Drosophila</taxon>
        <taxon>Sophophora</taxon>
    </lineage>
</organism>
<accession>A0A0Q9WR10</accession>
<sequence length="113" mass="13661">QQPHGIYPSYELTTWLNRVLEAISLSINRLSEKVRIATEFEVFNRERRDLEQQINDRIYLITDHLLLESKRKGKCRRFYERQRDALRSALKQSNRKKKENLKKHSSDCSQRRS</sequence>
<feature type="non-terminal residue" evidence="2">
    <location>
        <position position="1"/>
    </location>
</feature>
<evidence type="ECO:0000313" key="2">
    <source>
        <dbReference type="EMBL" id="KRF98409.1"/>
    </source>
</evidence>
<proteinExistence type="predicted"/>
<feature type="region of interest" description="Disordered" evidence="1">
    <location>
        <begin position="89"/>
        <end position="113"/>
    </location>
</feature>
<dbReference type="AlphaFoldDB" id="A0A0Q9WR10"/>
<keyword evidence="3" id="KW-1185">Reference proteome</keyword>
<protein>
    <submittedName>
        <fullName evidence="2">Uncharacterized protein</fullName>
    </submittedName>
</protein>